<dbReference type="RefSeq" id="WP_174438364.1">
    <property type="nucleotide sequence ID" value="NZ_BAABCC010000057.1"/>
</dbReference>
<evidence type="ECO:0000256" key="2">
    <source>
        <dbReference type="ARBA" id="ARBA00022741"/>
    </source>
</evidence>
<evidence type="ECO:0000256" key="5">
    <source>
        <dbReference type="PROSITE-ProRule" id="PRU10141"/>
    </source>
</evidence>
<dbReference type="EMBL" id="WHOR01000039">
    <property type="protein sequence ID" value="NUB19129.1"/>
    <property type="molecule type" value="Genomic_DNA"/>
</dbReference>
<reference evidence="7 8" key="1">
    <citation type="submission" date="2019-10" db="EMBL/GenBank/DDBJ databases">
        <title>Genome sequence of Azospirillum formosense CC-Nfb-7.</title>
        <authorList>
            <person name="Ambrosini A."/>
            <person name="Sant'Anna F.H."/>
            <person name="Cassan F.D."/>
            <person name="Souza E.M."/>
            <person name="Passaglia L.M.P."/>
        </authorList>
    </citation>
    <scope>NUCLEOTIDE SEQUENCE [LARGE SCALE GENOMIC DNA]</scope>
    <source>
        <strain evidence="7 8">CC-NFb-7</strain>
    </source>
</reference>
<evidence type="ECO:0000256" key="3">
    <source>
        <dbReference type="ARBA" id="ARBA00022777"/>
    </source>
</evidence>
<dbReference type="Gene3D" id="1.10.510.10">
    <property type="entry name" value="Transferase(Phosphotransferase) domain 1"/>
    <property type="match status" value="1"/>
</dbReference>
<evidence type="ECO:0000256" key="1">
    <source>
        <dbReference type="ARBA" id="ARBA00022679"/>
    </source>
</evidence>
<dbReference type="InterPro" id="IPR011009">
    <property type="entry name" value="Kinase-like_dom_sf"/>
</dbReference>
<proteinExistence type="predicted"/>
<name>A0ABX2KTT1_9PROT</name>
<evidence type="ECO:0000313" key="8">
    <source>
        <dbReference type="Proteomes" id="UP000639419"/>
    </source>
</evidence>
<sequence length="885" mass="95172">MSTPASRTPAFAGAPGPAGTLDEAVLCQTLADHHGGPARMVIGIALRPHLDSLVLTPTELIHSSRHLKVLQAKPTLVESALGRVATVQARLPGQDAKTRRRALDNALSETVAKARTVQLAFTGMARGRALVDLILRSAPGKSPTGDPGFDLRAAVCLELEDCRTWSSKLDALIQLFPAERQDALSTALDEVIGDVLASPAATQELFGSTPAGGSPLVGLCDLLFGRVPMEVFGPNRLGVLNGLFRQGRLPAARAMVLERIRRQLRAPQTLGRGTAEQEADLLRALMGHLLTPTGLTGGSAMADALTVRYSRRLEQGGASAYRRSIVGLSETQPDLICRIHYLVAVSAVPAAERHMGEIVDALDAALKNELLVENMVLQTPDTALVRQALTGAVEAIRGSALAEHDRERIAARTDSVVDDFARRGRLVQRLRQIEPLPRRRIIRLAELACSGLIGDDGALSVLRQHILETARQPQFQAELAGAQSDDIAQAEVRRLYELLDRLSQMQLPSAKPSPLRDQTAARSAFEPCGATGLPTIVAPPVRSIALPVSAAAVTMEAPLVVAAASGLCPACFVPKAPREVCRDCGYPVRVQNRNGVHLLPGTRLLGRYLVGRVLGQGGFGATYLGWDERLQIKVAVKEFYPANLVSRVAGSPGIAPFSDEHAQSFSAGLAKFLDEARMLARLREVKEIVSVQDFFEENETAYLVMELLDGRTLKRHVSENGGRITARQALTLLSPIIKALHAVHEQGLIHRDISPDNIFLTSSGDRKLLDFGAARHAAGKSADLTVILKPGYAPPEQYAPDGRQGPWTDVYALCATVYYALTGKTPPDATSRFMNDRVPRLAEGGATVPPGFEKVLLSGLSMRWQDRPRSMRDLLVALTGAINGP</sequence>
<dbReference type="PROSITE" id="PS50011">
    <property type="entry name" value="PROTEIN_KINASE_DOM"/>
    <property type="match status" value="1"/>
</dbReference>
<evidence type="ECO:0000313" key="7">
    <source>
        <dbReference type="EMBL" id="NUB19129.1"/>
    </source>
</evidence>
<dbReference type="Gene3D" id="3.30.200.20">
    <property type="entry name" value="Phosphorylase Kinase, domain 1"/>
    <property type="match status" value="1"/>
</dbReference>
<protein>
    <submittedName>
        <fullName evidence="7">Protein kinase</fullName>
    </submittedName>
</protein>
<dbReference type="SUPFAM" id="SSF56112">
    <property type="entry name" value="Protein kinase-like (PK-like)"/>
    <property type="match status" value="1"/>
</dbReference>
<dbReference type="GO" id="GO:0016301">
    <property type="term" value="F:kinase activity"/>
    <property type="evidence" value="ECO:0007669"/>
    <property type="project" value="UniProtKB-KW"/>
</dbReference>
<evidence type="ECO:0000259" key="6">
    <source>
        <dbReference type="PROSITE" id="PS50011"/>
    </source>
</evidence>
<comment type="caution">
    <text evidence="7">The sequence shown here is derived from an EMBL/GenBank/DDBJ whole genome shotgun (WGS) entry which is preliminary data.</text>
</comment>
<keyword evidence="4 5" id="KW-0067">ATP-binding</keyword>
<dbReference type="CDD" id="cd14014">
    <property type="entry name" value="STKc_PknB_like"/>
    <property type="match status" value="1"/>
</dbReference>
<dbReference type="PANTHER" id="PTHR43289">
    <property type="entry name" value="MITOGEN-ACTIVATED PROTEIN KINASE KINASE KINASE 20-RELATED"/>
    <property type="match status" value="1"/>
</dbReference>
<dbReference type="PROSITE" id="PS00107">
    <property type="entry name" value="PROTEIN_KINASE_ATP"/>
    <property type="match status" value="1"/>
</dbReference>
<dbReference type="PANTHER" id="PTHR43289:SF34">
    <property type="entry name" value="SERINE_THREONINE-PROTEIN KINASE YBDM-RELATED"/>
    <property type="match status" value="1"/>
</dbReference>
<feature type="domain" description="Protein kinase" evidence="6">
    <location>
        <begin position="608"/>
        <end position="885"/>
    </location>
</feature>
<keyword evidence="8" id="KW-1185">Reference proteome</keyword>
<organism evidence="7 8">
    <name type="scientific">Azospirillum formosense</name>
    <dbReference type="NCBI Taxonomy" id="861533"/>
    <lineage>
        <taxon>Bacteria</taxon>
        <taxon>Pseudomonadati</taxon>
        <taxon>Pseudomonadota</taxon>
        <taxon>Alphaproteobacteria</taxon>
        <taxon>Rhodospirillales</taxon>
        <taxon>Azospirillaceae</taxon>
        <taxon>Azospirillum</taxon>
    </lineage>
</organism>
<accession>A0ABX2KTT1</accession>
<dbReference type="Pfam" id="PF00069">
    <property type="entry name" value="Pkinase"/>
    <property type="match status" value="1"/>
</dbReference>
<keyword evidence="1" id="KW-0808">Transferase</keyword>
<keyword evidence="3 7" id="KW-0418">Kinase</keyword>
<dbReference type="PROSITE" id="PS00109">
    <property type="entry name" value="PROTEIN_KINASE_TYR"/>
    <property type="match status" value="1"/>
</dbReference>
<evidence type="ECO:0000256" key="4">
    <source>
        <dbReference type="ARBA" id="ARBA00022840"/>
    </source>
</evidence>
<keyword evidence="2 5" id="KW-0547">Nucleotide-binding</keyword>
<gene>
    <name evidence="7" type="ORF">GBZ26_07875</name>
</gene>
<feature type="binding site" evidence="5">
    <location>
        <position position="637"/>
    </location>
    <ligand>
        <name>ATP</name>
        <dbReference type="ChEBI" id="CHEBI:30616"/>
    </ligand>
</feature>
<dbReference type="InterPro" id="IPR000719">
    <property type="entry name" value="Prot_kinase_dom"/>
</dbReference>
<dbReference type="InterPro" id="IPR017441">
    <property type="entry name" value="Protein_kinase_ATP_BS"/>
</dbReference>
<dbReference type="Proteomes" id="UP000639419">
    <property type="component" value="Unassembled WGS sequence"/>
</dbReference>
<dbReference type="InterPro" id="IPR008266">
    <property type="entry name" value="Tyr_kinase_AS"/>
</dbReference>